<dbReference type="InterPro" id="IPR008920">
    <property type="entry name" value="TF_FadR/GntR_C"/>
</dbReference>
<accession>A0A4S8Q448</accession>
<evidence type="ECO:0000259" key="5">
    <source>
        <dbReference type="PROSITE" id="PS50949"/>
    </source>
</evidence>
<dbReference type="SMART" id="SM00345">
    <property type="entry name" value="HTH_GNTR"/>
    <property type="match status" value="1"/>
</dbReference>
<sequence>MTDMSEKADKRAEDGKRLFTPAGKPKRRPEAIADLMKDFIRSQKLAPGDRLPQERELIDRFKAAKGTVREAMKALETQGLIFTRSGPGGGAFVAAPSAQHAMELLSTHFFFSPPTLSDIYAIRKALEPEVAALLAGHVSAEQLALLERTIRIYDHPPVDREEQYRQRVAELDFHSLLAQFSPNPLLGFLCGLMHNLLRELPLARQIYADPSPGSREEGLSYQYRLMAALKDGRADDARAIAADHMAFAEAYMLQCAERLRSERLSETSAKRKF</sequence>
<dbReference type="Gene3D" id="1.10.10.10">
    <property type="entry name" value="Winged helix-like DNA-binding domain superfamily/Winged helix DNA-binding domain"/>
    <property type="match status" value="1"/>
</dbReference>
<keyword evidence="1" id="KW-0805">Transcription regulation</keyword>
<feature type="domain" description="HTH gntR-type" evidence="5">
    <location>
        <begin position="26"/>
        <end position="96"/>
    </location>
</feature>
<dbReference type="EMBL" id="STGU01000001">
    <property type="protein sequence ID" value="THV38810.1"/>
    <property type="molecule type" value="Genomic_DNA"/>
</dbReference>
<dbReference type="InterPro" id="IPR036388">
    <property type="entry name" value="WH-like_DNA-bd_sf"/>
</dbReference>
<evidence type="ECO:0000313" key="6">
    <source>
        <dbReference type="EMBL" id="THV38810.1"/>
    </source>
</evidence>
<evidence type="ECO:0000313" key="7">
    <source>
        <dbReference type="Proteomes" id="UP000307378"/>
    </source>
</evidence>
<dbReference type="InterPro" id="IPR011711">
    <property type="entry name" value="GntR_C"/>
</dbReference>
<dbReference type="PROSITE" id="PS50949">
    <property type="entry name" value="HTH_GNTR"/>
    <property type="match status" value="1"/>
</dbReference>
<keyword evidence="3" id="KW-0804">Transcription</keyword>
<dbReference type="InterPro" id="IPR036390">
    <property type="entry name" value="WH_DNA-bd_sf"/>
</dbReference>
<dbReference type="PRINTS" id="PR00035">
    <property type="entry name" value="HTHGNTR"/>
</dbReference>
<dbReference type="Pfam" id="PF07729">
    <property type="entry name" value="FCD"/>
    <property type="match status" value="1"/>
</dbReference>
<dbReference type="GO" id="GO:0003700">
    <property type="term" value="F:DNA-binding transcription factor activity"/>
    <property type="evidence" value="ECO:0007669"/>
    <property type="project" value="InterPro"/>
</dbReference>
<evidence type="ECO:0000256" key="2">
    <source>
        <dbReference type="ARBA" id="ARBA00023125"/>
    </source>
</evidence>
<protein>
    <submittedName>
        <fullName evidence="6">FadR family transcriptional regulator</fullName>
    </submittedName>
</protein>
<dbReference type="InterPro" id="IPR000524">
    <property type="entry name" value="Tscrpt_reg_HTH_GntR"/>
</dbReference>
<dbReference type="Pfam" id="PF00392">
    <property type="entry name" value="GntR"/>
    <property type="match status" value="1"/>
</dbReference>
<comment type="caution">
    <text evidence="6">The sequence shown here is derived from an EMBL/GenBank/DDBJ whole genome shotgun (WGS) entry which is preliminary data.</text>
</comment>
<feature type="region of interest" description="Disordered" evidence="4">
    <location>
        <begin position="1"/>
        <end position="28"/>
    </location>
</feature>
<dbReference type="SUPFAM" id="SSF48008">
    <property type="entry name" value="GntR ligand-binding domain-like"/>
    <property type="match status" value="1"/>
</dbReference>
<evidence type="ECO:0000256" key="3">
    <source>
        <dbReference type="ARBA" id="ARBA00023163"/>
    </source>
</evidence>
<name>A0A4S8Q448_9HYPH</name>
<dbReference type="PANTHER" id="PTHR43537:SF24">
    <property type="entry name" value="GLUCONATE OPERON TRANSCRIPTIONAL REPRESSOR"/>
    <property type="match status" value="1"/>
</dbReference>
<dbReference type="GO" id="GO:0003677">
    <property type="term" value="F:DNA binding"/>
    <property type="evidence" value="ECO:0007669"/>
    <property type="project" value="UniProtKB-KW"/>
</dbReference>
<dbReference type="CDD" id="cd07377">
    <property type="entry name" value="WHTH_GntR"/>
    <property type="match status" value="1"/>
</dbReference>
<organism evidence="6 7">
    <name type="scientific">Rhizobium rosettiformans W3</name>
    <dbReference type="NCBI Taxonomy" id="538378"/>
    <lineage>
        <taxon>Bacteria</taxon>
        <taxon>Pseudomonadati</taxon>
        <taxon>Pseudomonadota</taxon>
        <taxon>Alphaproteobacteria</taxon>
        <taxon>Hyphomicrobiales</taxon>
        <taxon>Rhizobiaceae</taxon>
        <taxon>Rhizobium/Agrobacterium group</taxon>
        <taxon>Rhizobium</taxon>
    </lineage>
</organism>
<proteinExistence type="predicted"/>
<dbReference type="Proteomes" id="UP000307378">
    <property type="component" value="Unassembled WGS sequence"/>
</dbReference>
<dbReference type="Gene3D" id="1.20.120.530">
    <property type="entry name" value="GntR ligand-binding domain-like"/>
    <property type="match status" value="1"/>
</dbReference>
<dbReference type="AlphaFoldDB" id="A0A4S8Q448"/>
<keyword evidence="2" id="KW-0238">DNA-binding</keyword>
<reference evidence="6 7" key="1">
    <citation type="submission" date="2019-04" db="EMBL/GenBank/DDBJ databases">
        <title>genome sequence of strain W3.</title>
        <authorList>
            <person name="Gao J."/>
            <person name="Sun J."/>
        </authorList>
    </citation>
    <scope>NUCLEOTIDE SEQUENCE [LARGE SCALE GENOMIC DNA]</scope>
    <source>
        <strain evidence="6 7">W3</strain>
    </source>
</reference>
<evidence type="ECO:0000256" key="4">
    <source>
        <dbReference type="SAM" id="MobiDB-lite"/>
    </source>
</evidence>
<evidence type="ECO:0000256" key="1">
    <source>
        <dbReference type="ARBA" id="ARBA00023015"/>
    </source>
</evidence>
<dbReference type="PANTHER" id="PTHR43537">
    <property type="entry name" value="TRANSCRIPTIONAL REGULATOR, GNTR FAMILY"/>
    <property type="match status" value="1"/>
</dbReference>
<gene>
    <name evidence="6" type="ORF">FAA86_00075</name>
</gene>
<feature type="compositionally biased region" description="Basic and acidic residues" evidence="4">
    <location>
        <begin position="1"/>
        <end position="17"/>
    </location>
</feature>
<dbReference type="SMART" id="SM00895">
    <property type="entry name" value="FCD"/>
    <property type="match status" value="1"/>
</dbReference>
<dbReference type="SUPFAM" id="SSF46785">
    <property type="entry name" value="Winged helix' DNA-binding domain"/>
    <property type="match status" value="1"/>
</dbReference>